<evidence type="ECO:0000313" key="1">
    <source>
        <dbReference type="EMBL" id="TPG66096.1"/>
    </source>
</evidence>
<evidence type="ECO:0000313" key="2">
    <source>
        <dbReference type="Proteomes" id="UP000317646"/>
    </source>
</evidence>
<comment type="caution">
    <text evidence="1">The sequence shown here is derived from an EMBL/GenBank/DDBJ whole genome shotgun (WGS) entry which is preliminary data.</text>
</comment>
<name>A0A502GYH4_9BACT</name>
<accession>A0A502GYH4</accession>
<dbReference type="EMBL" id="RCYZ01000004">
    <property type="protein sequence ID" value="TPG66096.1"/>
    <property type="molecule type" value="Genomic_DNA"/>
</dbReference>
<dbReference type="OrthoDB" id="9853612at2"/>
<dbReference type="AlphaFoldDB" id="A0A502GYH4"/>
<keyword evidence="2" id="KW-1185">Reference proteome</keyword>
<organism evidence="1 2">
    <name type="scientific">Hymenobacter nivis</name>
    <dbReference type="NCBI Taxonomy" id="1850093"/>
    <lineage>
        <taxon>Bacteria</taxon>
        <taxon>Pseudomonadati</taxon>
        <taxon>Bacteroidota</taxon>
        <taxon>Cytophagia</taxon>
        <taxon>Cytophagales</taxon>
        <taxon>Hymenobacteraceae</taxon>
        <taxon>Hymenobacter</taxon>
    </lineage>
</organism>
<dbReference type="RefSeq" id="WP_140466842.1">
    <property type="nucleotide sequence ID" value="NZ_RCYZ01000004.1"/>
</dbReference>
<proteinExistence type="predicted"/>
<dbReference type="Proteomes" id="UP000317646">
    <property type="component" value="Unassembled WGS sequence"/>
</dbReference>
<sequence length="142" mass="15543">MDTKPLLPSLRSALMPKEALSLADGFQAGDLLHLAAAVAHRPTGTVLPVLGQCRCLDAQGRAWRLLAYVPASPQECTTYSGRTARRFPEEGQQEQWFGTLPAMLFTEIDVTDYAEALRLERCVEAKVIAMYPKTGPALRQAA</sequence>
<reference evidence="1 2" key="1">
    <citation type="journal article" date="2019" name="Environ. Microbiol.">
        <title>Species interactions and distinct microbial communities in high Arctic permafrost affected cryosols are associated with the CH4 and CO2 gas fluxes.</title>
        <authorList>
            <person name="Altshuler I."/>
            <person name="Hamel J."/>
            <person name="Turney S."/>
            <person name="Magnuson E."/>
            <person name="Levesque R."/>
            <person name="Greer C."/>
            <person name="Whyte L.G."/>
        </authorList>
    </citation>
    <scope>NUCLEOTIDE SEQUENCE [LARGE SCALE GENOMIC DNA]</scope>
    <source>
        <strain evidence="1 2">S9.2P</strain>
    </source>
</reference>
<gene>
    <name evidence="1" type="ORF">EAH73_12055</name>
</gene>
<protein>
    <submittedName>
        <fullName evidence="1">Uncharacterized protein</fullName>
    </submittedName>
</protein>